<gene>
    <name evidence="1" type="ORF">dnl_63410</name>
</gene>
<proteinExistence type="predicted"/>
<name>A0A975BE91_9BACT</name>
<reference evidence="1" key="1">
    <citation type="journal article" date="2021" name="Microb. Physiol.">
        <title>Proteogenomic Insights into the Physiology of Marine, Sulfate-Reducing, Filamentous Desulfonema limicola and Desulfonema magnum.</title>
        <authorList>
            <person name="Schnaars V."/>
            <person name="Wohlbrand L."/>
            <person name="Scheve S."/>
            <person name="Hinrichs C."/>
            <person name="Reinhardt R."/>
            <person name="Rabus R."/>
        </authorList>
    </citation>
    <scope>NUCLEOTIDE SEQUENCE</scope>
    <source>
        <strain evidence="1">5ac10</strain>
    </source>
</reference>
<organism evidence="1 2">
    <name type="scientific">Desulfonema limicola</name>
    <dbReference type="NCBI Taxonomy" id="45656"/>
    <lineage>
        <taxon>Bacteria</taxon>
        <taxon>Pseudomonadati</taxon>
        <taxon>Thermodesulfobacteriota</taxon>
        <taxon>Desulfobacteria</taxon>
        <taxon>Desulfobacterales</taxon>
        <taxon>Desulfococcaceae</taxon>
        <taxon>Desulfonema</taxon>
    </lineage>
</organism>
<dbReference type="KEGG" id="dli:dnl_63410"/>
<dbReference type="AlphaFoldDB" id="A0A975BE91"/>
<accession>A0A975BE91</accession>
<dbReference type="Proteomes" id="UP000663720">
    <property type="component" value="Chromosome"/>
</dbReference>
<dbReference type="EMBL" id="CP061799">
    <property type="protein sequence ID" value="QTA83917.1"/>
    <property type="molecule type" value="Genomic_DNA"/>
</dbReference>
<evidence type="ECO:0000313" key="1">
    <source>
        <dbReference type="EMBL" id="QTA83917.1"/>
    </source>
</evidence>
<sequence>MKLKELIYDMIQIEKKLSHFETRFGVKSVDFSRAINAGELEKFDAFDEYRMEFIEWLSLYKTWLSLEVKYRQLIERQPVAIQIKSALAA</sequence>
<protein>
    <submittedName>
        <fullName evidence="1">Uncharacterized protein</fullName>
    </submittedName>
</protein>
<evidence type="ECO:0000313" key="2">
    <source>
        <dbReference type="Proteomes" id="UP000663720"/>
    </source>
</evidence>
<keyword evidence="2" id="KW-1185">Reference proteome</keyword>